<dbReference type="AlphaFoldDB" id="A0A964T5B2"/>
<dbReference type="SUPFAM" id="SSF50199">
    <property type="entry name" value="Staphylococcal nuclease"/>
    <property type="match status" value="1"/>
</dbReference>
<name>A0A964T5B2_9HYPH</name>
<dbReference type="Gene3D" id="2.40.50.90">
    <property type="match status" value="1"/>
</dbReference>
<accession>A0A964T5B2</accession>
<gene>
    <name evidence="1" type="ORF">E4O86_13135</name>
</gene>
<sequence length="251" mass="26514">MLGALPDAPATAFDCTQGREQGIGIAAPDARTIRLSDGRLLSLASVEPFSILAPGIADAETRAALRLAELARGPLTFTPVSGRPDRYGRLPSLVFGPGGLLQAELAEAGLAIGVPTSEDPPCLALVTAAEERARKGGAGFWGEAPGGSLVSGTWNMPGGRSDFVIAEGRVESVGIRPRRTYLNLGGSWSKDLAIVIESAQRERFGTDSEINALVGRFVRVRGFLDGDDRPRLAVRSPLQIEIIDGSERQTR</sequence>
<keyword evidence="2" id="KW-1185">Reference proteome</keyword>
<evidence type="ECO:0008006" key="3">
    <source>
        <dbReference type="Google" id="ProtNLM"/>
    </source>
</evidence>
<protein>
    <recommendedName>
        <fullName evidence="3">TNase-like domain-containing protein</fullName>
    </recommendedName>
</protein>
<dbReference type="Proteomes" id="UP000773614">
    <property type="component" value="Unassembled WGS sequence"/>
</dbReference>
<dbReference type="OrthoDB" id="7618306at2"/>
<comment type="caution">
    <text evidence="1">The sequence shown here is derived from an EMBL/GenBank/DDBJ whole genome shotgun (WGS) entry which is preliminary data.</text>
</comment>
<dbReference type="RefSeq" id="WP_161141004.1">
    <property type="nucleotide sequence ID" value="NZ_SPKJ01000044.1"/>
</dbReference>
<evidence type="ECO:0000313" key="2">
    <source>
        <dbReference type="Proteomes" id="UP000773614"/>
    </source>
</evidence>
<organism evidence="1 2">
    <name type="scientific">Propylenella binzhouense</name>
    <dbReference type="NCBI Taxonomy" id="2555902"/>
    <lineage>
        <taxon>Bacteria</taxon>
        <taxon>Pseudomonadati</taxon>
        <taxon>Pseudomonadota</taxon>
        <taxon>Alphaproteobacteria</taxon>
        <taxon>Hyphomicrobiales</taxon>
        <taxon>Propylenellaceae</taxon>
        <taxon>Propylenella</taxon>
    </lineage>
</organism>
<dbReference type="InterPro" id="IPR035437">
    <property type="entry name" value="SNase_OB-fold_sf"/>
</dbReference>
<reference evidence="1" key="1">
    <citation type="submission" date="2019-03" db="EMBL/GenBank/DDBJ databases">
        <title>Afifella sp. nov., isolated from activated sludge.</title>
        <authorList>
            <person name="Li Q."/>
            <person name="Liu Y."/>
        </authorList>
    </citation>
    <scope>NUCLEOTIDE SEQUENCE</scope>
    <source>
        <strain evidence="1">L72</strain>
    </source>
</reference>
<proteinExistence type="predicted"/>
<evidence type="ECO:0000313" key="1">
    <source>
        <dbReference type="EMBL" id="MYZ48654.1"/>
    </source>
</evidence>
<dbReference type="EMBL" id="SPKJ01000044">
    <property type="protein sequence ID" value="MYZ48654.1"/>
    <property type="molecule type" value="Genomic_DNA"/>
</dbReference>